<sequence>MREVTLYQNVGGKQMSRTFRFDKVFSSDAGQEKLYKQAIIPIVQEVMEGFNCTIFAYGQTGTGKTYTMEGGPRRSDDGKSLSAEAGVIPRSIKQIFDHIEANNTDSTVKVTFLELYNEELTDLLSFDDVKDDSKRLRLLEDRNGVVAQGLEEVVVKSATEIYQVLDRGTAKRRTAETLLNKRSSRSHSVFSITIHMREVTPEGEDVVKVGKLNLVDLAGSENISRSGAKDGRAREAGSINQSLLTLGRVITALVEHSGHVPYRDSKLTRLLRESLGGKTKTCIIATIAPTVHCQEETISTLDYAHRAKNIRNRPEVNQKISKTAMIKEMSSEMEKLRQELVAQRERNGVYVPTERYQQDELERVQLRDQVKALREEMKLEREEFEQQLEKQKVESERTIKQLEEKAAGLKTDIEYMESRLQEASRTIHERQFVIAAHRQAEEDIAEHAEALRLELEAAIRDIRELFTSMTELSGMHGGDRDAMRRTQQLTRARLESLSSSLTSAVDKQRQQLQDMSASLLAFKAQKEQDLRQLTARTDNMQTTITSMLSTVQQRAQEADSAAASVLQGASNAVATHSADAMAAAQRLDAATRSAVEALALCMDEQTQQLLSFAQEQAALAASARDSLKSNIGRLSQGFNGVRETACEGQRDVDCHTAELNNEFGGFIAQCHDELEREQTLLAAKIAEMLQAFAKDRASQVARGVEVLQRRVQQGNEVVKGRLSQIAQASTAGTQDAQASVRM</sequence>
<keyword evidence="7" id="KW-0206">Cytoskeleton</keyword>
<dbReference type="PANTHER" id="PTHR47970">
    <property type="entry name" value="KINESIN-LIKE PROTEIN KIF11"/>
    <property type="match status" value="1"/>
</dbReference>
<keyword evidence="2" id="KW-0963">Cytoplasm</keyword>
<evidence type="ECO:0000256" key="6">
    <source>
        <dbReference type="ARBA" id="ARBA00023175"/>
    </source>
</evidence>
<feature type="binding site" evidence="10">
    <location>
        <begin position="58"/>
        <end position="65"/>
    </location>
    <ligand>
        <name>ATP</name>
        <dbReference type="ChEBI" id="CHEBI:30616"/>
    </ligand>
</feature>
<feature type="coiled-coil region" evidence="12">
    <location>
        <begin position="319"/>
        <end position="419"/>
    </location>
</feature>
<comment type="caution">
    <text evidence="14">The sequence shown here is derived from an EMBL/GenBank/DDBJ whole genome shotgun (WGS) entry which is preliminary data.</text>
</comment>
<dbReference type="GO" id="GO:0005524">
    <property type="term" value="F:ATP binding"/>
    <property type="evidence" value="ECO:0007669"/>
    <property type="project" value="UniProtKB-UniRule"/>
</dbReference>
<dbReference type="InterPro" id="IPR047241">
    <property type="entry name" value="KIF11-like_kin_motor_dom"/>
</dbReference>
<dbReference type="EMBL" id="LSYV01000003">
    <property type="protein sequence ID" value="KXZ55756.1"/>
    <property type="molecule type" value="Genomic_DNA"/>
</dbReference>
<comment type="subcellular location">
    <subcellularLocation>
        <location evidence="1">Cytoplasm</location>
        <location evidence="1">Cytoskeleton</location>
        <location evidence="1">Spindle</location>
    </subcellularLocation>
</comment>
<dbReference type="InterPro" id="IPR047149">
    <property type="entry name" value="KIF11-like"/>
</dbReference>
<dbReference type="FunFam" id="3.40.850.10:FF:000019">
    <property type="entry name" value="Kinesin-like protein KIN-5D"/>
    <property type="match status" value="1"/>
</dbReference>
<evidence type="ECO:0000256" key="5">
    <source>
        <dbReference type="ARBA" id="ARBA00022840"/>
    </source>
</evidence>
<keyword evidence="6 10" id="KW-0505">Motor protein</keyword>
<evidence type="ECO:0000313" key="15">
    <source>
        <dbReference type="Proteomes" id="UP000075714"/>
    </source>
</evidence>
<name>A0A150H0R4_GONPE</name>
<dbReference type="Proteomes" id="UP000075714">
    <property type="component" value="Unassembled WGS sequence"/>
</dbReference>
<evidence type="ECO:0000256" key="9">
    <source>
        <dbReference type="ARBA" id="ARBA00046159"/>
    </source>
</evidence>
<dbReference type="SUPFAM" id="SSF52540">
    <property type="entry name" value="P-loop containing nucleoside triphosphate hydrolases"/>
    <property type="match status" value="1"/>
</dbReference>
<keyword evidence="4 10" id="KW-0547">Nucleotide-binding</keyword>
<dbReference type="STRING" id="33097.A0A150H0R4"/>
<organism evidence="14 15">
    <name type="scientific">Gonium pectorale</name>
    <name type="common">Green alga</name>
    <dbReference type="NCBI Taxonomy" id="33097"/>
    <lineage>
        <taxon>Eukaryota</taxon>
        <taxon>Viridiplantae</taxon>
        <taxon>Chlorophyta</taxon>
        <taxon>core chlorophytes</taxon>
        <taxon>Chlorophyceae</taxon>
        <taxon>CS clade</taxon>
        <taxon>Chlamydomonadales</taxon>
        <taxon>Volvocaceae</taxon>
        <taxon>Gonium</taxon>
    </lineage>
</organism>
<evidence type="ECO:0000256" key="11">
    <source>
        <dbReference type="RuleBase" id="RU000394"/>
    </source>
</evidence>
<dbReference type="AlphaFoldDB" id="A0A150H0R4"/>
<gene>
    <name evidence="14" type="ORF">GPECTOR_2g1306</name>
</gene>
<dbReference type="GO" id="GO:0005876">
    <property type="term" value="C:spindle microtubule"/>
    <property type="evidence" value="ECO:0007669"/>
    <property type="project" value="TreeGrafter"/>
</dbReference>
<dbReference type="GO" id="GO:0008017">
    <property type="term" value="F:microtubule binding"/>
    <property type="evidence" value="ECO:0007669"/>
    <property type="project" value="InterPro"/>
</dbReference>
<reference evidence="15" key="1">
    <citation type="journal article" date="2016" name="Nat. Commun.">
        <title>The Gonium pectorale genome demonstrates co-option of cell cycle regulation during the evolution of multicellularity.</title>
        <authorList>
            <person name="Hanschen E.R."/>
            <person name="Marriage T.N."/>
            <person name="Ferris P.J."/>
            <person name="Hamaji T."/>
            <person name="Toyoda A."/>
            <person name="Fujiyama A."/>
            <person name="Neme R."/>
            <person name="Noguchi H."/>
            <person name="Minakuchi Y."/>
            <person name="Suzuki M."/>
            <person name="Kawai-Toyooka H."/>
            <person name="Smith D.R."/>
            <person name="Sparks H."/>
            <person name="Anderson J."/>
            <person name="Bakaric R."/>
            <person name="Luria V."/>
            <person name="Karger A."/>
            <person name="Kirschner M.W."/>
            <person name="Durand P.M."/>
            <person name="Michod R.E."/>
            <person name="Nozaki H."/>
            <person name="Olson B.J."/>
        </authorList>
    </citation>
    <scope>NUCLEOTIDE SEQUENCE [LARGE SCALE GENOMIC DNA]</scope>
    <source>
        <strain evidence="15">NIES-2863</strain>
    </source>
</reference>
<dbReference type="PROSITE" id="PS50067">
    <property type="entry name" value="KINESIN_MOTOR_2"/>
    <property type="match status" value="1"/>
</dbReference>
<dbReference type="PANTHER" id="PTHR47970:SF12">
    <property type="entry name" value="KINESIN FAMILY MEMBER 11"/>
    <property type="match status" value="1"/>
</dbReference>
<evidence type="ECO:0000259" key="13">
    <source>
        <dbReference type="PROSITE" id="PS50067"/>
    </source>
</evidence>
<dbReference type="GO" id="GO:0072686">
    <property type="term" value="C:mitotic spindle"/>
    <property type="evidence" value="ECO:0007669"/>
    <property type="project" value="TreeGrafter"/>
</dbReference>
<evidence type="ECO:0000256" key="10">
    <source>
        <dbReference type="PROSITE-ProRule" id="PRU00283"/>
    </source>
</evidence>
<dbReference type="SMART" id="SM00129">
    <property type="entry name" value="KISc"/>
    <property type="match status" value="1"/>
</dbReference>
<dbReference type="CDD" id="cd01364">
    <property type="entry name" value="KISc_BimC_Eg5"/>
    <property type="match status" value="1"/>
</dbReference>
<dbReference type="Gene3D" id="3.40.850.10">
    <property type="entry name" value="Kinesin motor domain"/>
    <property type="match status" value="1"/>
</dbReference>
<feature type="domain" description="Kinesin motor" evidence="13">
    <location>
        <begin position="1"/>
        <end position="310"/>
    </location>
</feature>
<comment type="function">
    <text evidence="9">Responsible for microtubule translocation. May be important for the organization of phragmoplast-specific arrays of microtubules. Plays an essential role in stabilizing the mitotic spindle. Required during mitotic cytokinesis.</text>
</comment>
<evidence type="ECO:0000313" key="14">
    <source>
        <dbReference type="EMBL" id="KXZ55756.1"/>
    </source>
</evidence>
<evidence type="ECO:0000256" key="8">
    <source>
        <dbReference type="ARBA" id="ARBA00034704"/>
    </source>
</evidence>
<dbReference type="InterPro" id="IPR027417">
    <property type="entry name" value="P-loop_NTPase"/>
</dbReference>
<evidence type="ECO:0000256" key="4">
    <source>
        <dbReference type="ARBA" id="ARBA00022741"/>
    </source>
</evidence>
<dbReference type="PRINTS" id="PR00380">
    <property type="entry name" value="KINESINHEAVY"/>
</dbReference>
<proteinExistence type="inferred from homology"/>
<dbReference type="InterPro" id="IPR036961">
    <property type="entry name" value="Kinesin_motor_dom_sf"/>
</dbReference>
<dbReference type="Pfam" id="PF00225">
    <property type="entry name" value="Kinesin"/>
    <property type="match status" value="1"/>
</dbReference>
<evidence type="ECO:0000256" key="2">
    <source>
        <dbReference type="ARBA" id="ARBA00022490"/>
    </source>
</evidence>
<dbReference type="GO" id="GO:0090307">
    <property type="term" value="P:mitotic spindle assembly"/>
    <property type="evidence" value="ECO:0007669"/>
    <property type="project" value="TreeGrafter"/>
</dbReference>
<keyword evidence="3 11" id="KW-0493">Microtubule</keyword>
<evidence type="ECO:0000256" key="1">
    <source>
        <dbReference type="ARBA" id="ARBA00004186"/>
    </source>
</evidence>
<dbReference type="PROSITE" id="PS00411">
    <property type="entry name" value="KINESIN_MOTOR_1"/>
    <property type="match status" value="1"/>
</dbReference>
<dbReference type="OrthoDB" id="3176171at2759"/>
<keyword evidence="15" id="KW-1185">Reference proteome</keyword>
<dbReference type="InterPro" id="IPR001752">
    <property type="entry name" value="Kinesin_motor_dom"/>
</dbReference>
<dbReference type="GO" id="GO:0051231">
    <property type="term" value="P:spindle elongation"/>
    <property type="evidence" value="ECO:0007669"/>
    <property type="project" value="TreeGrafter"/>
</dbReference>
<accession>A0A150H0R4</accession>
<dbReference type="InterPro" id="IPR019821">
    <property type="entry name" value="Kinesin_motor_CS"/>
</dbReference>
<evidence type="ECO:0000256" key="12">
    <source>
        <dbReference type="SAM" id="Coils"/>
    </source>
</evidence>
<evidence type="ECO:0000256" key="3">
    <source>
        <dbReference type="ARBA" id="ARBA00022701"/>
    </source>
</evidence>
<evidence type="ECO:0000256" key="7">
    <source>
        <dbReference type="ARBA" id="ARBA00023212"/>
    </source>
</evidence>
<dbReference type="GO" id="GO:0007018">
    <property type="term" value="P:microtubule-based movement"/>
    <property type="evidence" value="ECO:0007669"/>
    <property type="project" value="InterPro"/>
</dbReference>
<keyword evidence="5 10" id="KW-0067">ATP-binding</keyword>
<keyword evidence="12" id="KW-0175">Coiled coil</keyword>
<dbReference type="GO" id="GO:0008574">
    <property type="term" value="F:plus-end-directed microtubule motor activity"/>
    <property type="evidence" value="ECO:0007669"/>
    <property type="project" value="TreeGrafter"/>
</dbReference>
<comment type="similarity">
    <text evidence="8">Belongs to the TRAFAC class myosin-kinesin ATPase superfamily. Kinesin family. KIN-5/BimC subfamily.</text>
</comment>
<protein>
    <recommendedName>
        <fullName evidence="11">Kinesin-like protein</fullName>
    </recommendedName>
</protein>